<dbReference type="RefSeq" id="WP_357367759.1">
    <property type="nucleotide sequence ID" value="NZ_CP109527.1"/>
</dbReference>
<proteinExistence type="predicted"/>
<feature type="transmembrane region" description="Helical" evidence="1">
    <location>
        <begin position="43"/>
        <end position="66"/>
    </location>
</feature>
<evidence type="ECO:0000256" key="1">
    <source>
        <dbReference type="SAM" id="Phobius"/>
    </source>
</evidence>
<evidence type="ECO:0000313" key="3">
    <source>
        <dbReference type="Proteomes" id="UP001621418"/>
    </source>
</evidence>
<evidence type="ECO:0008006" key="4">
    <source>
        <dbReference type="Google" id="ProtNLM"/>
    </source>
</evidence>
<feature type="transmembrane region" description="Helical" evidence="1">
    <location>
        <begin position="99"/>
        <end position="120"/>
    </location>
</feature>
<keyword evidence="3" id="KW-1185">Reference proteome</keyword>
<keyword evidence="1" id="KW-1133">Transmembrane helix</keyword>
<feature type="transmembrane region" description="Helical" evidence="1">
    <location>
        <begin position="73"/>
        <end position="93"/>
    </location>
</feature>
<evidence type="ECO:0000313" key="2">
    <source>
        <dbReference type="EMBL" id="WTY38579.1"/>
    </source>
</evidence>
<name>A0ABZ1NFR1_9NOCA</name>
<organism evidence="2 3">
    <name type="scientific">Nocardia salmonicida</name>
    <dbReference type="NCBI Taxonomy" id="53431"/>
    <lineage>
        <taxon>Bacteria</taxon>
        <taxon>Bacillati</taxon>
        <taxon>Actinomycetota</taxon>
        <taxon>Actinomycetes</taxon>
        <taxon>Mycobacteriales</taxon>
        <taxon>Nocardiaceae</taxon>
        <taxon>Nocardia</taxon>
    </lineage>
</organism>
<feature type="transmembrane region" description="Helical" evidence="1">
    <location>
        <begin position="20"/>
        <end position="37"/>
    </location>
</feature>
<protein>
    <recommendedName>
        <fullName evidence="4">Integral membrane protein</fullName>
    </recommendedName>
</protein>
<dbReference type="EMBL" id="CP109527">
    <property type="protein sequence ID" value="WTY38579.1"/>
    <property type="molecule type" value="Genomic_DNA"/>
</dbReference>
<gene>
    <name evidence="2" type="ORF">OG308_12465</name>
</gene>
<dbReference type="Proteomes" id="UP001621418">
    <property type="component" value="Chromosome"/>
</dbReference>
<sequence>MTSIAGQRPGLLPTVLRVDGWSTGLFGIAMAAAAPLLRDPLGLPVPVSLLFGVVMLTGGATLLAIARGGPARFAPAVIAVNALSAIGMTALAATDIFALTTTGIAFLLTGATVVATFAALEHVGLRRADR</sequence>
<accession>A0ABZ1NFR1</accession>
<keyword evidence="1" id="KW-0812">Transmembrane</keyword>
<keyword evidence="1" id="KW-0472">Membrane</keyword>
<reference evidence="2 3" key="1">
    <citation type="submission" date="2022-10" db="EMBL/GenBank/DDBJ databases">
        <title>The complete genomes of actinobacterial strains from the NBC collection.</title>
        <authorList>
            <person name="Joergensen T.S."/>
            <person name="Alvarez Arevalo M."/>
            <person name="Sterndorff E.B."/>
            <person name="Faurdal D."/>
            <person name="Vuksanovic O."/>
            <person name="Mourched A.-S."/>
            <person name="Charusanti P."/>
            <person name="Shaw S."/>
            <person name="Blin K."/>
            <person name="Weber T."/>
        </authorList>
    </citation>
    <scope>NUCLEOTIDE SEQUENCE [LARGE SCALE GENOMIC DNA]</scope>
    <source>
        <strain evidence="2 3">NBC_01413</strain>
    </source>
</reference>